<keyword evidence="3" id="KW-1185">Reference proteome</keyword>
<reference evidence="2 3" key="1">
    <citation type="submission" date="2024-05" db="EMBL/GenBank/DDBJ databases">
        <authorList>
            <person name="Duchaud E."/>
        </authorList>
    </citation>
    <scope>NUCLEOTIDE SEQUENCE [LARGE SCALE GENOMIC DNA]</scope>
    <source>
        <strain evidence="2">Ena-SAMPLE-TAB-13-05-2024-13:56:06:370-140308</strain>
    </source>
</reference>
<sequence>MTFKFKPTVFAIAVSFFTLFTTNVLAQTACCDEKKDKAACNTEKVAEESTSGCLPSSCRGAKTKFGEAKVISSLRENLIGLKAQMEQSKTPVFAQRSYDIHGIVGENEEKSLQIIVRELKLIEKEFASKTKFKTSTFKLPSNKAKQVAYLDNRIKELKAYL</sequence>
<proteinExistence type="predicted"/>
<evidence type="ECO:0000256" key="1">
    <source>
        <dbReference type="SAM" id="SignalP"/>
    </source>
</evidence>
<organism evidence="2 3">
    <name type="scientific">Tenacibaculum polynesiense</name>
    <dbReference type="NCBI Taxonomy" id="3137857"/>
    <lineage>
        <taxon>Bacteria</taxon>
        <taxon>Pseudomonadati</taxon>
        <taxon>Bacteroidota</taxon>
        <taxon>Flavobacteriia</taxon>
        <taxon>Flavobacteriales</taxon>
        <taxon>Flavobacteriaceae</taxon>
        <taxon>Tenacibaculum</taxon>
    </lineage>
</organism>
<name>A0ABM9P7T9_9FLAO</name>
<dbReference type="Proteomes" id="UP001497527">
    <property type="component" value="Unassembled WGS sequence"/>
</dbReference>
<feature type="signal peptide" evidence="1">
    <location>
        <begin position="1"/>
        <end position="26"/>
    </location>
</feature>
<dbReference type="RefSeq" id="WP_348715203.1">
    <property type="nucleotide sequence ID" value="NZ_CAXJIO010000010.1"/>
</dbReference>
<protein>
    <recommendedName>
        <fullName evidence="4">Secreted protein</fullName>
    </recommendedName>
</protein>
<evidence type="ECO:0000313" key="2">
    <source>
        <dbReference type="EMBL" id="CAL2101639.1"/>
    </source>
</evidence>
<evidence type="ECO:0008006" key="4">
    <source>
        <dbReference type="Google" id="ProtNLM"/>
    </source>
</evidence>
<accession>A0ABM9P7T9</accession>
<dbReference type="EMBL" id="CAXJIO010000010">
    <property type="protein sequence ID" value="CAL2101639.1"/>
    <property type="molecule type" value="Genomic_DNA"/>
</dbReference>
<feature type="chain" id="PRO_5046451363" description="Secreted protein" evidence="1">
    <location>
        <begin position="27"/>
        <end position="161"/>
    </location>
</feature>
<gene>
    <name evidence="2" type="ORF">T190423A01A_10202</name>
</gene>
<keyword evidence="1" id="KW-0732">Signal</keyword>
<evidence type="ECO:0000313" key="3">
    <source>
        <dbReference type="Proteomes" id="UP001497527"/>
    </source>
</evidence>
<comment type="caution">
    <text evidence="2">The sequence shown here is derived from an EMBL/GenBank/DDBJ whole genome shotgun (WGS) entry which is preliminary data.</text>
</comment>